<evidence type="ECO:0000313" key="3">
    <source>
        <dbReference type="EMBL" id="SFH83590.1"/>
    </source>
</evidence>
<organism evidence="3 4">
    <name type="scientific">Pisciglobus halotolerans</name>
    <dbReference type="NCBI Taxonomy" id="745365"/>
    <lineage>
        <taxon>Bacteria</taxon>
        <taxon>Bacillati</taxon>
        <taxon>Bacillota</taxon>
        <taxon>Bacilli</taxon>
        <taxon>Lactobacillales</taxon>
        <taxon>Carnobacteriaceae</taxon>
    </lineage>
</organism>
<name>A0A1I3DA45_9LACT</name>
<keyword evidence="2" id="KW-0732">Signal</keyword>
<evidence type="ECO:0000313" key="4">
    <source>
        <dbReference type="Proteomes" id="UP000198668"/>
    </source>
</evidence>
<keyword evidence="4" id="KW-1185">Reference proteome</keyword>
<dbReference type="Proteomes" id="UP000198668">
    <property type="component" value="Unassembled WGS sequence"/>
</dbReference>
<dbReference type="OrthoDB" id="2324354at2"/>
<keyword evidence="1" id="KW-0812">Transmembrane</keyword>
<feature type="signal peptide" evidence="2">
    <location>
        <begin position="1"/>
        <end position="28"/>
    </location>
</feature>
<proteinExistence type="predicted"/>
<accession>A0A1I3DA45</accession>
<dbReference type="InterPro" id="IPR031607">
    <property type="entry name" value="T4SS_CagC"/>
</dbReference>
<dbReference type="AlphaFoldDB" id="A0A1I3DA45"/>
<feature type="transmembrane region" description="Helical" evidence="1">
    <location>
        <begin position="86"/>
        <end position="105"/>
    </location>
</feature>
<reference evidence="3 4" key="1">
    <citation type="submission" date="2016-10" db="EMBL/GenBank/DDBJ databases">
        <authorList>
            <person name="de Groot N.N."/>
        </authorList>
    </citation>
    <scope>NUCLEOTIDE SEQUENCE [LARGE SCALE GENOMIC DNA]</scope>
    <source>
        <strain evidence="3 4">DSM 27630</strain>
    </source>
</reference>
<dbReference type="EMBL" id="FOQE01000032">
    <property type="protein sequence ID" value="SFH83590.1"/>
    <property type="molecule type" value="Genomic_DNA"/>
</dbReference>
<keyword evidence="1" id="KW-1133">Transmembrane helix</keyword>
<gene>
    <name evidence="3" type="ORF">SAMN04489868_13212</name>
</gene>
<keyword evidence="1" id="KW-0472">Membrane</keyword>
<evidence type="ECO:0000256" key="1">
    <source>
        <dbReference type="SAM" id="Phobius"/>
    </source>
</evidence>
<feature type="transmembrane region" description="Helical" evidence="1">
    <location>
        <begin position="44"/>
        <end position="65"/>
    </location>
</feature>
<evidence type="ECO:0000256" key="2">
    <source>
        <dbReference type="SAM" id="SignalP"/>
    </source>
</evidence>
<dbReference type="RefSeq" id="WP_092093181.1">
    <property type="nucleotide sequence ID" value="NZ_FOQE01000032.1"/>
</dbReference>
<dbReference type="Pfam" id="PF16943">
    <property type="entry name" value="T4SS_CagC"/>
    <property type="match status" value="1"/>
</dbReference>
<feature type="chain" id="PRO_5011733309" evidence="2">
    <location>
        <begin position="29"/>
        <end position="109"/>
    </location>
</feature>
<sequence>MKLKNKLIQFTVGVSALTALTYPTVAYASATEVQSRLTEAGNTIQQLLTGLIVIVGICVALWIIIKRMPSADDPQEKSEVYKAVGRVLGLVAIGAAIVWVVPWVYSLFQ</sequence>
<protein>
    <submittedName>
        <fullName evidence="3">Cag pathogenicity island, type IV secretory system</fullName>
    </submittedName>
</protein>